<feature type="domain" description="TNase-like" evidence="5">
    <location>
        <begin position="229"/>
        <end position="377"/>
    </location>
</feature>
<dbReference type="InterPro" id="IPR002071">
    <property type="entry name" value="Thermonucl_AS"/>
</dbReference>
<dbReference type="PROSITE" id="PS01123">
    <property type="entry name" value="TNASE_1"/>
    <property type="match status" value="1"/>
</dbReference>
<evidence type="ECO:0000313" key="6">
    <source>
        <dbReference type="EMBL" id="EJN57803.1"/>
    </source>
</evidence>
<feature type="compositionally biased region" description="Low complexity" evidence="4">
    <location>
        <begin position="134"/>
        <end position="150"/>
    </location>
</feature>
<feature type="compositionally biased region" description="Pro residues" evidence="4">
    <location>
        <begin position="211"/>
        <end position="223"/>
    </location>
</feature>
<evidence type="ECO:0000256" key="3">
    <source>
        <dbReference type="ARBA" id="ARBA00022801"/>
    </source>
</evidence>
<dbReference type="PATRIC" id="fig|1210908.3.peg.3685"/>
<reference evidence="6 7" key="1">
    <citation type="journal article" date="2012" name="J. Bacteriol.">
        <title>Draft Genome Sequence of the Extremely Halophilic Archaeon Halogranum salarium B-1T.</title>
        <authorList>
            <person name="Kim K.K."/>
            <person name="Lee K.C."/>
            <person name="Lee J.S."/>
        </authorList>
    </citation>
    <scope>NUCLEOTIDE SEQUENCE [LARGE SCALE GENOMIC DNA]</scope>
    <source>
        <strain evidence="6 7">B-1</strain>
    </source>
</reference>
<keyword evidence="3" id="KW-0378">Hydrolase</keyword>
<sequence>MLLVLAGCASSTDSVSTSTDTQTPTLTPVRDSADHFSIETTNAIRTEDGSFEDFTLSITADTRLSSADLTGDPEPYFTIAFDDTEVYRSEILVVQKSLTTDVPLQEAIRNHGGGNVSMTVTLWDEDLSSDDELSSTTTTLTLASIPSSTTEAAADEPASTSQTQSATDSSETEQSSVDQPNTPQTTSSTLTLTQTPTRTTVETSTSTPTKTPTPTPTASPTPSGPATGTEWTVTVTRVIDGDTMEVRFPNGETDTVRLLGVDTPETTLNRVSPDEFEGISETTAGRDHLYNWGQKATQFAEDELEGKQVTIAVDEQADRRGYYGRLLVYIYVNGENFNKRLLTDGYARMYDSSFSKRSTFRSAESTARRTSTGLWDFEDTSTPTDAPASEDSDGSSSDIPPLPADGDYDCSHFDTQDQAQQVLDDSSSDPHRLDGDDDGIACESLP</sequence>
<feature type="region of interest" description="Disordered" evidence="4">
    <location>
        <begin position="9"/>
        <end position="29"/>
    </location>
</feature>
<evidence type="ECO:0000256" key="2">
    <source>
        <dbReference type="ARBA" id="ARBA00022759"/>
    </source>
</evidence>
<feature type="region of interest" description="Disordered" evidence="4">
    <location>
        <begin position="371"/>
        <end position="446"/>
    </location>
</feature>
<dbReference type="InterPro" id="IPR016071">
    <property type="entry name" value="Staphylococal_nuclease_OB-fold"/>
</dbReference>
<dbReference type="PANTHER" id="PTHR12302">
    <property type="entry name" value="EBNA2 BINDING PROTEIN P100"/>
    <property type="match status" value="1"/>
</dbReference>
<dbReference type="SUPFAM" id="SSF50199">
    <property type="entry name" value="Staphylococcal nuclease"/>
    <property type="match status" value="1"/>
</dbReference>
<feature type="compositionally biased region" description="Low complexity" evidence="4">
    <location>
        <begin position="158"/>
        <end position="210"/>
    </location>
</feature>
<dbReference type="GO" id="GO:0004519">
    <property type="term" value="F:endonuclease activity"/>
    <property type="evidence" value="ECO:0007669"/>
    <property type="project" value="UniProtKB-KW"/>
</dbReference>
<dbReference type="PANTHER" id="PTHR12302:SF3">
    <property type="entry name" value="SERINE_THREONINE-PROTEIN KINASE 31"/>
    <property type="match status" value="1"/>
</dbReference>
<feature type="compositionally biased region" description="Low complexity" evidence="4">
    <location>
        <begin position="10"/>
        <end position="29"/>
    </location>
</feature>
<accession>J2ZXQ8</accession>
<dbReference type="GO" id="GO:0016787">
    <property type="term" value="F:hydrolase activity"/>
    <property type="evidence" value="ECO:0007669"/>
    <property type="project" value="UniProtKB-KW"/>
</dbReference>
<evidence type="ECO:0000259" key="5">
    <source>
        <dbReference type="PROSITE" id="PS50830"/>
    </source>
</evidence>
<evidence type="ECO:0000313" key="7">
    <source>
        <dbReference type="Proteomes" id="UP000007813"/>
    </source>
</evidence>
<dbReference type="EMBL" id="ALJD01000010">
    <property type="protein sequence ID" value="EJN57803.1"/>
    <property type="molecule type" value="Genomic_DNA"/>
</dbReference>
<keyword evidence="1" id="KW-0540">Nuclease</keyword>
<dbReference type="GO" id="GO:0003676">
    <property type="term" value="F:nucleic acid binding"/>
    <property type="evidence" value="ECO:0007669"/>
    <property type="project" value="InterPro"/>
</dbReference>
<dbReference type="eggNOG" id="arCOG03192">
    <property type="taxonomic scope" value="Archaea"/>
</dbReference>
<comment type="caution">
    <text evidence="6">The sequence shown here is derived from an EMBL/GenBank/DDBJ whole genome shotgun (WGS) entry which is preliminary data.</text>
</comment>
<dbReference type="PROSITE" id="PS50830">
    <property type="entry name" value="TNASE_3"/>
    <property type="match status" value="1"/>
</dbReference>
<dbReference type="Gene3D" id="2.40.50.90">
    <property type="match status" value="1"/>
</dbReference>
<feature type="region of interest" description="Disordered" evidence="4">
    <location>
        <begin position="130"/>
        <end position="231"/>
    </location>
</feature>
<dbReference type="AlphaFoldDB" id="J2ZXQ8"/>
<dbReference type="SMART" id="SM00318">
    <property type="entry name" value="SNc"/>
    <property type="match status" value="1"/>
</dbReference>
<dbReference type="InterPro" id="IPR035437">
    <property type="entry name" value="SNase_OB-fold_sf"/>
</dbReference>
<gene>
    <name evidence="6" type="ORF">HSB1_38880</name>
</gene>
<proteinExistence type="predicted"/>
<evidence type="ECO:0000256" key="4">
    <source>
        <dbReference type="SAM" id="MobiDB-lite"/>
    </source>
</evidence>
<protein>
    <recommendedName>
        <fullName evidence="5">TNase-like domain-containing protein</fullName>
    </recommendedName>
</protein>
<evidence type="ECO:0000256" key="1">
    <source>
        <dbReference type="ARBA" id="ARBA00022722"/>
    </source>
</evidence>
<name>J2ZXQ8_9EURY</name>
<dbReference type="Pfam" id="PF00565">
    <property type="entry name" value="SNase"/>
    <property type="match status" value="1"/>
</dbReference>
<feature type="compositionally biased region" description="Polar residues" evidence="4">
    <location>
        <begin position="416"/>
        <end position="425"/>
    </location>
</feature>
<keyword evidence="2" id="KW-0255">Endonuclease</keyword>
<dbReference type="Proteomes" id="UP000007813">
    <property type="component" value="Unassembled WGS sequence"/>
</dbReference>
<organism evidence="6 7">
    <name type="scientific">Halogranum salarium B-1</name>
    <dbReference type="NCBI Taxonomy" id="1210908"/>
    <lineage>
        <taxon>Archaea</taxon>
        <taxon>Methanobacteriati</taxon>
        <taxon>Methanobacteriota</taxon>
        <taxon>Stenosarchaea group</taxon>
        <taxon>Halobacteria</taxon>
        <taxon>Halobacteriales</taxon>
        <taxon>Haloferacaceae</taxon>
    </lineage>
</organism>